<proteinExistence type="predicted"/>
<dbReference type="OrthoDB" id="9768578at2"/>
<evidence type="ECO:0000313" key="1">
    <source>
        <dbReference type="EMBL" id="GAP00113.1"/>
    </source>
</evidence>
<accession>A0A0K8MI40</accession>
<dbReference type="RefSeq" id="WP_061993463.1">
    <property type="nucleotide sequence ID" value="NZ_DF968005.1"/>
</dbReference>
<gene>
    <name evidence="1" type="ORF">FFIC_281190</name>
</gene>
<dbReference type="NCBIfam" id="TIGR03712">
    <property type="entry name" value="acc_sec_asp2"/>
    <property type="match status" value="1"/>
</dbReference>
<evidence type="ECO:0000313" key="2">
    <source>
        <dbReference type="Proteomes" id="UP000253891"/>
    </source>
</evidence>
<dbReference type="InterPro" id="IPR022267">
    <property type="entry name" value="Asp2"/>
</dbReference>
<dbReference type="SUPFAM" id="SSF53474">
    <property type="entry name" value="alpha/beta-Hydrolases"/>
    <property type="match status" value="1"/>
</dbReference>
<dbReference type="EMBL" id="DF968005">
    <property type="protein sequence ID" value="GAP00113.1"/>
    <property type="molecule type" value="Genomic_DNA"/>
</dbReference>
<dbReference type="STRING" id="157463.GCA_001047075_01025"/>
<sequence length="512" mass="58285">MAQLSVLQIGAEDWSNQIETAEIDWHYSSSIDLPVLLAQQADPSFLAYTYVVLTDLVINSNLLAQLVTEWPAYRVVYLGQASNFNQNLQEALEKRGAFHFDETTPGAVSHRLLLDLYIGQVGFPTRFSETQFIPEIQADWHFKRTGRFSTEVTGDFGEEFRQIGTLKTFPGDYQPGQENLIYCDYQAEGSAELALNFVFFQNGRLQQMQVLQKPDVKRLSTIKAPATYQDYQILVLAKGQGKLNLHNVHQRRSRHGLGYFLPAGDRDLTTDGQEVLSYFNPGTKSGPLVVMFAGSRLHIEGFEMMGPLDELGYPYLLFADARGQGGAFMVGNDEYETLVMQKIKAAQDQLNLTKYESIFAGYSMGSYPAMYYAGKMGVNHLILAKPIIQLGTFTEQGDFAHQGINRDWPLDTRYIFTGHLDKSETAVLDKKLWQSLDQVNWQDSELSLFTMDQDDYDGRSLPLLTQYLKQHQVDYHHESLPGLHEEQIDQMVYFLKNEIVKQAKIINQEGWR</sequence>
<dbReference type="GO" id="GO:0015031">
    <property type="term" value="P:protein transport"/>
    <property type="evidence" value="ECO:0007669"/>
    <property type="project" value="InterPro"/>
</dbReference>
<name>A0A0K8MI40_9LACO</name>
<dbReference type="InterPro" id="IPR029058">
    <property type="entry name" value="AB_hydrolase_fold"/>
</dbReference>
<keyword evidence="2" id="KW-1185">Reference proteome</keyword>
<reference evidence="1 2" key="1">
    <citation type="journal article" date="2015" name="BMC Genomics">
        <title>Comparative genomics of Fructobacillus spp. and Leuconostoc spp. reveals niche-specific evolution of Fructobacillus spp.</title>
        <authorList>
            <person name="Endo A."/>
            <person name="Tanizawa Y."/>
            <person name="Tanaka N."/>
            <person name="Maeno S."/>
            <person name="Kumar H."/>
            <person name="Shiwa Y."/>
            <person name="Okada S."/>
            <person name="Yoshikawa H."/>
            <person name="Dicks L."/>
            <person name="Nakagawa J."/>
            <person name="Arita M."/>
        </authorList>
    </citation>
    <scope>NUCLEOTIDE SEQUENCE [LARGE SCALE GENOMIC DNA]</scope>
    <source>
        <strain evidence="1 2">JCM 12225</strain>
    </source>
</reference>
<dbReference type="ESTHER" id="9lact-a0a0k8mi40">
    <property type="family name" value="Asp2"/>
</dbReference>
<dbReference type="Proteomes" id="UP000253891">
    <property type="component" value="Unassembled WGS sequence"/>
</dbReference>
<protein>
    <submittedName>
        <fullName evidence="1">Accessory secretory protein Asp2</fullName>
    </submittedName>
</protein>
<dbReference type="AlphaFoldDB" id="A0A0K8MI40"/>
<dbReference type="Gene3D" id="3.40.50.1820">
    <property type="entry name" value="alpha/beta hydrolase"/>
    <property type="match status" value="1"/>
</dbReference>
<organism evidence="1 2">
    <name type="scientific">Fructobacillus ficulneus</name>
    <dbReference type="NCBI Taxonomy" id="157463"/>
    <lineage>
        <taxon>Bacteria</taxon>
        <taxon>Bacillati</taxon>
        <taxon>Bacillota</taxon>
        <taxon>Bacilli</taxon>
        <taxon>Lactobacillales</taxon>
        <taxon>Lactobacillaceae</taxon>
        <taxon>Fructobacillus</taxon>
    </lineage>
</organism>
<dbReference type="Pfam" id="PF16929">
    <property type="entry name" value="Asp2"/>
    <property type="match status" value="1"/>
</dbReference>